<dbReference type="Proteomes" id="UP000796880">
    <property type="component" value="Unassembled WGS sequence"/>
</dbReference>
<evidence type="ECO:0000256" key="4">
    <source>
        <dbReference type="ARBA" id="ARBA00023163"/>
    </source>
</evidence>
<dbReference type="InterPro" id="IPR036638">
    <property type="entry name" value="HLH_DNA-bd_sf"/>
</dbReference>
<protein>
    <recommendedName>
        <fullName evidence="7">BHLH domain-containing protein</fullName>
    </recommendedName>
</protein>
<feature type="compositionally biased region" description="Polar residues" evidence="6">
    <location>
        <begin position="176"/>
        <end position="190"/>
    </location>
</feature>
<dbReference type="PANTHER" id="PTHR46684:SF16">
    <property type="entry name" value="TRANSCRIPTION FACTOR BHLH67-LIKE ISOFORM X2"/>
    <property type="match status" value="1"/>
</dbReference>
<feature type="region of interest" description="Disordered" evidence="6">
    <location>
        <begin position="161"/>
        <end position="244"/>
    </location>
</feature>
<evidence type="ECO:0000256" key="6">
    <source>
        <dbReference type="SAM" id="MobiDB-lite"/>
    </source>
</evidence>
<dbReference type="GO" id="GO:0046983">
    <property type="term" value="F:protein dimerization activity"/>
    <property type="evidence" value="ECO:0007669"/>
    <property type="project" value="InterPro"/>
</dbReference>
<dbReference type="PROSITE" id="PS51257">
    <property type="entry name" value="PROKAR_LIPOPROTEIN"/>
    <property type="match status" value="1"/>
</dbReference>
<sequence length="459" mass="51236">MLVIKREIEREKEREREFKVGTLQQLLSSSCVMERLQGPINPCFFGEHLDIVECLGQGLTSTESLRFEEEEEAHLSIPGLDDKMPFLQMLQSVESPPFLPFKEPSSFQALLKLQHLRKPWEENSYNMPEMETQIQALELESCVTHDNIAELHSPIKSEANKDLQRHPHSASGPDQGVSSECNQEQPSSVENCCREGNSGSTSTWAHPPQTAPKETHCSKSLPVTRERRKRKRTRPAKNKEEVETQRMTHIAVERNRRRQMNDHLNVLRSLMPTSYIQRGDQASIVGGAIDFVKELEQLLQSLEAQKRMRKSEGGNINGGDTSVSSSSTSSAVAVPSNGLFMSLSQFRIGSSDEANNNSVNGVEVTAENKSEAADIEVTVIQTHVNLKIQCPRRAGQLLKAIVALEDLRLTILHLNITTAQSTVLYSFNLKIEDSCKLGSADEIAGAVHQMFRYMDGSGS</sequence>
<dbReference type="GO" id="GO:0005634">
    <property type="term" value="C:nucleus"/>
    <property type="evidence" value="ECO:0007669"/>
    <property type="project" value="UniProtKB-SubCell"/>
</dbReference>
<reference evidence="8" key="1">
    <citation type="submission" date="2020-03" db="EMBL/GenBank/DDBJ databases">
        <title>A high-quality chromosome-level genome assembly of a woody plant with both climbing and erect habits, Rhamnella rubrinervis.</title>
        <authorList>
            <person name="Lu Z."/>
            <person name="Yang Y."/>
            <person name="Zhu X."/>
            <person name="Sun Y."/>
        </authorList>
    </citation>
    <scope>NUCLEOTIDE SEQUENCE</scope>
    <source>
        <strain evidence="8">BYM</strain>
        <tissue evidence="8">Leaf</tissue>
    </source>
</reference>
<evidence type="ECO:0000313" key="9">
    <source>
        <dbReference type="Proteomes" id="UP000796880"/>
    </source>
</evidence>
<dbReference type="InterPro" id="IPR011598">
    <property type="entry name" value="bHLH_dom"/>
</dbReference>
<dbReference type="CDD" id="cd11448">
    <property type="entry name" value="bHLH_AtFAMA_like"/>
    <property type="match status" value="1"/>
</dbReference>
<comment type="subcellular location">
    <subcellularLocation>
        <location evidence="1">Nucleus</location>
    </subcellularLocation>
</comment>
<evidence type="ECO:0000259" key="7">
    <source>
        <dbReference type="PROSITE" id="PS50888"/>
    </source>
</evidence>
<dbReference type="GO" id="GO:0003700">
    <property type="term" value="F:DNA-binding transcription factor activity"/>
    <property type="evidence" value="ECO:0007669"/>
    <property type="project" value="InterPro"/>
</dbReference>
<dbReference type="GO" id="GO:0045893">
    <property type="term" value="P:positive regulation of DNA-templated transcription"/>
    <property type="evidence" value="ECO:0007669"/>
    <property type="project" value="TreeGrafter"/>
</dbReference>
<dbReference type="GO" id="GO:0003677">
    <property type="term" value="F:DNA binding"/>
    <property type="evidence" value="ECO:0007669"/>
    <property type="project" value="UniProtKB-KW"/>
</dbReference>
<keyword evidence="3" id="KW-0238">DNA-binding</keyword>
<evidence type="ECO:0000313" key="8">
    <source>
        <dbReference type="EMBL" id="KAF3439780.1"/>
    </source>
</evidence>
<keyword evidence="4" id="KW-0804">Transcription</keyword>
<accession>A0A8K0GXZ9</accession>
<evidence type="ECO:0000256" key="3">
    <source>
        <dbReference type="ARBA" id="ARBA00023125"/>
    </source>
</evidence>
<comment type="caution">
    <text evidence="8">The sequence shown here is derived from an EMBL/GenBank/DDBJ whole genome shotgun (WGS) entry which is preliminary data.</text>
</comment>
<keyword evidence="2" id="KW-0805">Transcription regulation</keyword>
<dbReference type="InterPro" id="IPR044283">
    <property type="entry name" value="FAMA/SPEECHLESS/MUTE-like"/>
</dbReference>
<feature type="domain" description="BHLH" evidence="7">
    <location>
        <begin position="244"/>
        <end position="295"/>
    </location>
</feature>
<keyword evidence="9" id="KW-1185">Reference proteome</keyword>
<dbReference type="Pfam" id="PF22754">
    <property type="entry name" value="bHLH-TF_ACT-like_plant"/>
    <property type="match status" value="1"/>
</dbReference>
<feature type="compositionally biased region" description="Basic residues" evidence="6">
    <location>
        <begin position="226"/>
        <end position="236"/>
    </location>
</feature>
<dbReference type="OrthoDB" id="1918339at2759"/>
<dbReference type="InterPro" id="IPR054502">
    <property type="entry name" value="bHLH-TF_ACT-like_plant"/>
</dbReference>
<evidence type="ECO:0000256" key="1">
    <source>
        <dbReference type="ARBA" id="ARBA00004123"/>
    </source>
</evidence>
<proteinExistence type="predicted"/>
<dbReference type="SUPFAM" id="SSF47459">
    <property type="entry name" value="HLH, helix-loop-helix DNA-binding domain"/>
    <property type="match status" value="1"/>
</dbReference>
<dbReference type="Gene3D" id="4.10.280.10">
    <property type="entry name" value="Helix-loop-helix DNA-binding domain"/>
    <property type="match status" value="1"/>
</dbReference>
<dbReference type="FunFam" id="4.10.280.10:FF:000050">
    <property type="entry name" value="Basic helix-loop-helix transcription factor"/>
    <property type="match status" value="1"/>
</dbReference>
<keyword evidence="5" id="KW-0539">Nucleus</keyword>
<evidence type="ECO:0000256" key="2">
    <source>
        <dbReference type="ARBA" id="ARBA00023015"/>
    </source>
</evidence>
<dbReference type="EMBL" id="VOIH02000008">
    <property type="protein sequence ID" value="KAF3439780.1"/>
    <property type="molecule type" value="Genomic_DNA"/>
</dbReference>
<gene>
    <name evidence="8" type="ORF">FNV43_RR18058</name>
</gene>
<dbReference type="PANTHER" id="PTHR46684">
    <property type="entry name" value="TRANSCRIPTION FACTOR FAMA"/>
    <property type="match status" value="1"/>
</dbReference>
<dbReference type="GO" id="GO:0010052">
    <property type="term" value="P:guard cell differentiation"/>
    <property type="evidence" value="ECO:0007669"/>
    <property type="project" value="InterPro"/>
</dbReference>
<evidence type="ECO:0000256" key="5">
    <source>
        <dbReference type="ARBA" id="ARBA00023242"/>
    </source>
</evidence>
<dbReference type="Pfam" id="PF00010">
    <property type="entry name" value="HLH"/>
    <property type="match status" value="1"/>
</dbReference>
<dbReference type="PROSITE" id="PS50888">
    <property type="entry name" value="BHLH"/>
    <property type="match status" value="1"/>
</dbReference>
<name>A0A8K0GXZ9_9ROSA</name>
<dbReference type="SMART" id="SM00353">
    <property type="entry name" value="HLH"/>
    <property type="match status" value="1"/>
</dbReference>
<dbReference type="AlphaFoldDB" id="A0A8K0GXZ9"/>
<organism evidence="8 9">
    <name type="scientific">Rhamnella rubrinervis</name>
    <dbReference type="NCBI Taxonomy" id="2594499"/>
    <lineage>
        <taxon>Eukaryota</taxon>
        <taxon>Viridiplantae</taxon>
        <taxon>Streptophyta</taxon>
        <taxon>Embryophyta</taxon>
        <taxon>Tracheophyta</taxon>
        <taxon>Spermatophyta</taxon>
        <taxon>Magnoliopsida</taxon>
        <taxon>eudicotyledons</taxon>
        <taxon>Gunneridae</taxon>
        <taxon>Pentapetalae</taxon>
        <taxon>rosids</taxon>
        <taxon>fabids</taxon>
        <taxon>Rosales</taxon>
        <taxon>Rhamnaceae</taxon>
        <taxon>rhamnoid group</taxon>
        <taxon>Rhamneae</taxon>
        <taxon>Rhamnella</taxon>
    </lineage>
</organism>